<dbReference type="EMBL" id="BK015852">
    <property type="protein sequence ID" value="DAD69580.1"/>
    <property type="molecule type" value="Genomic_DNA"/>
</dbReference>
<protein>
    <submittedName>
        <fullName evidence="1">Uncharacterized protein</fullName>
    </submittedName>
</protein>
<proteinExistence type="predicted"/>
<reference evidence="1" key="1">
    <citation type="journal article" date="2021" name="Proc. Natl. Acad. Sci. U.S.A.">
        <title>A Catalog of Tens of Thousands of Viruses from Human Metagenomes Reveals Hidden Associations with Chronic Diseases.</title>
        <authorList>
            <person name="Tisza M.J."/>
            <person name="Buck C.B."/>
        </authorList>
    </citation>
    <scope>NUCLEOTIDE SEQUENCE</scope>
    <source>
        <strain evidence="1">Ctbwh6</strain>
    </source>
</reference>
<organism evidence="1">
    <name type="scientific">Myoviridae sp. ctbwh6</name>
    <dbReference type="NCBI Taxonomy" id="2827611"/>
    <lineage>
        <taxon>Viruses</taxon>
        <taxon>Duplodnaviria</taxon>
        <taxon>Heunggongvirae</taxon>
        <taxon>Uroviricota</taxon>
        <taxon>Caudoviricetes</taxon>
    </lineage>
</organism>
<sequence>MSVLLPFHTSYCNRQRGVVKFDKDEHLLVFRGLL</sequence>
<name>A0A8S5LHQ3_9CAUD</name>
<accession>A0A8S5LHQ3</accession>
<evidence type="ECO:0000313" key="1">
    <source>
        <dbReference type="EMBL" id="DAD69580.1"/>
    </source>
</evidence>